<evidence type="ECO:0000313" key="3">
    <source>
        <dbReference type="Proteomes" id="UP001172673"/>
    </source>
</evidence>
<dbReference type="Pfam" id="PF14087">
    <property type="entry name" value="DUF4267"/>
    <property type="match status" value="1"/>
</dbReference>
<comment type="caution">
    <text evidence="2">The sequence shown here is derived from an EMBL/GenBank/DDBJ whole genome shotgun (WGS) entry which is preliminary data.</text>
</comment>
<evidence type="ECO:0000313" key="2">
    <source>
        <dbReference type="EMBL" id="KAJ9604854.1"/>
    </source>
</evidence>
<sequence>MVSLTFAGAAIVTGLQAIMDPIGFSHSFGLPITLANDTDKSKFTAISPSSKPNGSPIKSYISLMGVRQLATGITLLTFAYQQKWTEMATILAILGIVVAGTDGIYLSRAGARNLAKFHAIPGALIALLACATILTDA</sequence>
<accession>A0AA38X138</accession>
<name>A0AA38X138_9EURO</name>
<evidence type="ECO:0000256" key="1">
    <source>
        <dbReference type="SAM" id="Phobius"/>
    </source>
</evidence>
<keyword evidence="1" id="KW-1133">Transmembrane helix</keyword>
<dbReference type="InterPro" id="IPR025363">
    <property type="entry name" value="DUF4267"/>
</dbReference>
<proteinExistence type="predicted"/>
<dbReference type="EMBL" id="JAPDRK010000018">
    <property type="protein sequence ID" value="KAJ9604854.1"/>
    <property type="molecule type" value="Genomic_DNA"/>
</dbReference>
<keyword evidence="1" id="KW-0472">Membrane</keyword>
<dbReference type="AlphaFoldDB" id="A0AA38X138"/>
<gene>
    <name evidence="2" type="ORF">H2200_010969</name>
</gene>
<feature type="transmembrane region" description="Helical" evidence="1">
    <location>
        <begin position="118"/>
        <end position="135"/>
    </location>
</feature>
<evidence type="ECO:0008006" key="4">
    <source>
        <dbReference type="Google" id="ProtNLM"/>
    </source>
</evidence>
<keyword evidence="1" id="KW-0812">Transmembrane</keyword>
<feature type="transmembrane region" description="Helical" evidence="1">
    <location>
        <begin position="87"/>
        <end position="106"/>
    </location>
</feature>
<organism evidence="2 3">
    <name type="scientific">Cladophialophora chaetospira</name>
    <dbReference type="NCBI Taxonomy" id="386627"/>
    <lineage>
        <taxon>Eukaryota</taxon>
        <taxon>Fungi</taxon>
        <taxon>Dikarya</taxon>
        <taxon>Ascomycota</taxon>
        <taxon>Pezizomycotina</taxon>
        <taxon>Eurotiomycetes</taxon>
        <taxon>Chaetothyriomycetidae</taxon>
        <taxon>Chaetothyriales</taxon>
        <taxon>Herpotrichiellaceae</taxon>
        <taxon>Cladophialophora</taxon>
    </lineage>
</organism>
<reference evidence="2" key="1">
    <citation type="submission" date="2022-10" db="EMBL/GenBank/DDBJ databases">
        <title>Culturing micro-colonial fungi from biological soil crusts in the Mojave desert and describing Neophaeococcomyces mojavensis, and introducing the new genera and species Taxawa tesnikishii.</title>
        <authorList>
            <person name="Kurbessoian T."/>
            <person name="Stajich J.E."/>
        </authorList>
    </citation>
    <scope>NUCLEOTIDE SEQUENCE</scope>
    <source>
        <strain evidence="2">TK_41</strain>
    </source>
</reference>
<dbReference type="Proteomes" id="UP001172673">
    <property type="component" value="Unassembled WGS sequence"/>
</dbReference>
<keyword evidence="3" id="KW-1185">Reference proteome</keyword>
<protein>
    <recommendedName>
        <fullName evidence="4">DUF4267 domain-containing protein</fullName>
    </recommendedName>
</protein>